<dbReference type="AlphaFoldDB" id="A0A098E044"/>
<dbReference type="EnsemblFungi" id="CEF86972">
    <property type="protein sequence ID" value="CEF86972"/>
    <property type="gene ID" value="FGRRES_04714_M"/>
</dbReference>
<evidence type="ECO:0000313" key="1">
    <source>
        <dbReference type="EMBL" id="CEF86972.1"/>
    </source>
</evidence>
<reference evidence="2 3" key="1">
    <citation type="journal article" date="2007" name="Science">
        <title>The Fusarium graminearum genome reveals a link between localized polymorphism and pathogen specialization.</title>
        <authorList>
            <person name="Cuomo C.A."/>
            <person name="Gueldener U."/>
            <person name="Xu J.-R."/>
            <person name="Trail F."/>
            <person name="Turgeon B.G."/>
            <person name="Di Pietro A."/>
            <person name="Walton J.D."/>
            <person name="Ma L.-J."/>
            <person name="Baker S.E."/>
            <person name="Rep M."/>
            <person name="Adam G."/>
            <person name="Antoniw J."/>
            <person name="Baldwin T."/>
            <person name="Calvo S.E."/>
            <person name="Chang Y.-L."/>
            <person name="DeCaprio D."/>
            <person name="Gale L.R."/>
            <person name="Gnerre S."/>
            <person name="Goswami R.S."/>
            <person name="Hammond-Kosack K."/>
            <person name="Harris L.J."/>
            <person name="Hilburn K."/>
            <person name="Kennell J.C."/>
            <person name="Kroken S."/>
            <person name="Magnuson J.K."/>
            <person name="Mannhaupt G."/>
            <person name="Mauceli E.W."/>
            <person name="Mewes H.-W."/>
            <person name="Mitterbauer R."/>
            <person name="Muehlbauer G."/>
            <person name="Muensterkoetter M."/>
            <person name="Nelson D."/>
            <person name="O'Donnell K."/>
            <person name="Ouellet T."/>
            <person name="Qi W."/>
            <person name="Quesneville H."/>
            <person name="Roncero M.I.G."/>
            <person name="Seong K.-Y."/>
            <person name="Tetko I.V."/>
            <person name="Urban M."/>
            <person name="Waalwijk C."/>
            <person name="Ward T.J."/>
            <person name="Yao J."/>
            <person name="Birren B.W."/>
            <person name="Kistler H.C."/>
        </authorList>
    </citation>
    <scope>NUCLEOTIDE SEQUENCE [LARGE SCALE GENOMIC DNA]</scope>
    <source>
        <strain evidence="3">ATCC MYA-4620 / CBS 123657 / FGSC 9075 / NRRL 31084 / PH-1</strain>
        <strain evidence="2">PH-1 / ATCC MYA-4620 / FGSC 9075 / NRRL 31084</strain>
    </source>
</reference>
<proteinExistence type="predicted"/>
<evidence type="ECO:0000313" key="3">
    <source>
        <dbReference type="Proteomes" id="UP000070720"/>
    </source>
</evidence>
<keyword evidence="3" id="KW-1185">Reference proteome</keyword>
<dbReference type="InParanoid" id="A0A098E044"/>
<dbReference type="VEuPathDB" id="FungiDB:FGRAMPH1_01G16143"/>
<dbReference type="Proteomes" id="UP000070720">
    <property type="component" value="Chromosome 3"/>
</dbReference>
<accession>A0A098E044</accession>
<dbReference type="EMBL" id="HG970334">
    <property type="protein sequence ID" value="CEF86972.1"/>
    <property type="molecule type" value="Genomic_DNA"/>
</dbReference>
<evidence type="ECO:0000313" key="2">
    <source>
        <dbReference type="EnsemblFungi" id="CEF86972"/>
    </source>
</evidence>
<reference evidence="2" key="4">
    <citation type="submission" date="2017-01" db="UniProtKB">
        <authorList>
            <consortium name="EnsemblFungi"/>
        </authorList>
    </citation>
    <scope>IDENTIFICATION</scope>
    <source>
        <strain evidence="2">PH-1 / ATCC MYA-4620 / FGSC 9075 / NRRL 31084</strain>
    </source>
</reference>
<reference evidence="2 3" key="2">
    <citation type="journal article" date="2010" name="Nature">
        <title>Comparative genomics reveals mobile pathogenicity chromosomes in Fusarium.</title>
        <authorList>
            <person name="Ma L.J."/>
            <person name="van der Does H.C."/>
            <person name="Borkovich K.A."/>
            <person name="Coleman J.J."/>
            <person name="Daboussi M.J."/>
            <person name="Di Pietro A."/>
            <person name="Dufresne M."/>
            <person name="Freitag M."/>
            <person name="Grabherr M."/>
            <person name="Henrissat B."/>
            <person name="Houterman P.M."/>
            <person name="Kang S."/>
            <person name="Shim W.B."/>
            <person name="Woloshuk C."/>
            <person name="Xie X."/>
            <person name="Xu J.R."/>
            <person name="Antoniw J."/>
            <person name="Baker S.E."/>
            <person name="Bluhm B.H."/>
            <person name="Breakspear A."/>
            <person name="Brown D.W."/>
            <person name="Butchko R.A."/>
            <person name="Chapman S."/>
            <person name="Coulson R."/>
            <person name="Coutinho P.M."/>
            <person name="Danchin E.G."/>
            <person name="Diener A."/>
            <person name="Gale L.R."/>
            <person name="Gardiner D.M."/>
            <person name="Goff S."/>
            <person name="Hammond-Kosack K.E."/>
            <person name="Hilburn K."/>
            <person name="Hua-Van A."/>
            <person name="Jonkers W."/>
            <person name="Kazan K."/>
            <person name="Kodira C.D."/>
            <person name="Koehrsen M."/>
            <person name="Kumar L."/>
            <person name="Lee Y.H."/>
            <person name="Li L."/>
            <person name="Manners J.M."/>
            <person name="Miranda-Saavedra D."/>
            <person name="Mukherjee M."/>
            <person name="Park G."/>
            <person name="Park J."/>
            <person name="Park S.Y."/>
            <person name="Proctor R.H."/>
            <person name="Regev A."/>
            <person name="Ruiz-Roldan M.C."/>
            <person name="Sain D."/>
            <person name="Sakthikumar S."/>
            <person name="Sykes S."/>
            <person name="Schwartz D.C."/>
            <person name="Turgeon B.G."/>
            <person name="Wapinski I."/>
            <person name="Yoder O."/>
            <person name="Young S."/>
            <person name="Zeng Q."/>
            <person name="Zhou S."/>
            <person name="Galagan J."/>
            <person name="Cuomo C.A."/>
            <person name="Kistler H.C."/>
            <person name="Rep M."/>
        </authorList>
    </citation>
    <scope>GENOME REANNOTATION</scope>
    <source>
        <strain evidence="3">ATCC MYA-4620 / CBS 123657 / FGSC 9075 / NRRL 31084 / PH-1</strain>
        <strain evidence="2">PH-1 / ATCC MYA-4620 / FGSC 9075 / NRRL 31084</strain>
    </source>
</reference>
<reference evidence="1 3" key="3">
    <citation type="journal article" date="2015" name="BMC Genomics">
        <title>The completed genome sequence of the pathogenic ascomycete fungus Fusarium graminearum.</title>
        <authorList>
            <person name="King R."/>
            <person name="Urban M."/>
            <person name="Hammond-Kosack M.C."/>
            <person name="Hassani-Pak K."/>
            <person name="Hammond-Kosack K.E."/>
        </authorList>
    </citation>
    <scope>NUCLEOTIDE SEQUENCE [LARGE SCALE GENOMIC DNA]</scope>
    <source>
        <strain evidence="3">ATCC MYA-4620 / CBS 123657 / FGSC 9075 / NRRL 31084 / PH-1</strain>
        <strain evidence="1">PH-1</strain>
    </source>
</reference>
<sequence length="133" mass="15278">MLNWNSIWGRSEWSKVVNTLDHFGPALDICPTKLYIQRFLDTRHKPRSCTPQRSRLSSCLLAQFCPQSPFHERRIIRYDTIVDQNEQSPSEDLDLSYIEKDVASKIKVSTIETIAEKGEGTTNQRPPANSQSI</sequence>
<name>A0A098E044_GIBZE</name>
<accession>A0A0E0SKK9</accession>
<gene>
    <name evidence="2" type="primary">FG04714.1</name>
    <name evidence="1" type="ORF">FGRAMPH1_01T16143</name>
</gene>
<organism evidence="1 3">
    <name type="scientific">Gibberella zeae (strain ATCC MYA-4620 / CBS 123657 / FGSC 9075 / NRRL 31084 / PH-1)</name>
    <name type="common">Wheat head blight fungus</name>
    <name type="synonym">Fusarium graminearum</name>
    <dbReference type="NCBI Taxonomy" id="229533"/>
    <lineage>
        <taxon>Eukaryota</taxon>
        <taxon>Fungi</taxon>
        <taxon>Dikarya</taxon>
        <taxon>Ascomycota</taxon>
        <taxon>Pezizomycotina</taxon>
        <taxon>Sordariomycetes</taxon>
        <taxon>Hypocreomycetidae</taxon>
        <taxon>Hypocreales</taxon>
        <taxon>Nectriaceae</taxon>
        <taxon>Fusarium</taxon>
    </lineage>
</organism>
<protein>
    <submittedName>
        <fullName evidence="1">Chromosome 3, complete genome</fullName>
    </submittedName>
</protein>